<dbReference type="OrthoDB" id="4781at2759"/>
<dbReference type="Proteomes" id="UP000271241">
    <property type="component" value="Unassembled WGS sequence"/>
</dbReference>
<protein>
    <recommendedName>
        <fullName evidence="4">Chitin-binding type-1 domain-containing protein</fullName>
    </recommendedName>
</protein>
<accession>A0A4V1IW91</accession>
<dbReference type="AlphaFoldDB" id="A0A4V1IW91"/>
<keyword evidence="3" id="KW-1185">Reference proteome</keyword>
<organism evidence="2 3">
    <name type="scientific">Thamnocephalis sphaerospora</name>
    <dbReference type="NCBI Taxonomy" id="78915"/>
    <lineage>
        <taxon>Eukaryota</taxon>
        <taxon>Fungi</taxon>
        <taxon>Fungi incertae sedis</taxon>
        <taxon>Zoopagomycota</taxon>
        <taxon>Zoopagomycotina</taxon>
        <taxon>Zoopagomycetes</taxon>
        <taxon>Zoopagales</taxon>
        <taxon>Sigmoideomycetaceae</taxon>
        <taxon>Thamnocephalis</taxon>
    </lineage>
</organism>
<dbReference type="EMBL" id="KZ992826">
    <property type="protein sequence ID" value="RKP06739.1"/>
    <property type="molecule type" value="Genomic_DNA"/>
</dbReference>
<keyword evidence="1" id="KW-0732">Signal</keyword>
<evidence type="ECO:0000313" key="3">
    <source>
        <dbReference type="Proteomes" id="UP000271241"/>
    </source>
</evidence>
<evidence type="ECO:0000256" key="1">
    <source>
        <dbReference type="SAM" id="SignalP"/>
    </source>
</evidence>
<feature type="signal peptide" evidence="1">
    <location>
        <begin position="1"/>
        <end position="27"/>
    </location>
</feature>
<feature type="non-terminal residue" evidence="2">
    <location>
        <position position="167"/>
    </location>
</feature>
<dbReference type="InterPro" id="IPR013320">
    <property type="entry name" value="ConA-like_dom_sf"/>
</dbReference>
<feature type="chain" id="PRO_5021006530" description="Chitin-binding type-1 domain-containing protein" evidence="1">
    <location>
        <begin position="28"/>
        <end position="167"/>
    </location>
</feature>
<evidence type="ECO:0000313" key="2">
    <source>
        <dbReference type="EMBL" id="RKP06739.1"/>
    </source>
</evidence>
<dbReference type="STRING" id="78915.A0A4V1IW91"/>
<sequence length="167" mass="18135">MHLRTTFFAATLAALLLAATASPGVDAVCQHFGKKCDKSSPCCNNGYCDSRPSFCADGCDPANSYSEKSCYPRPGCVNFETSFDNPKKLINSVDYDANPNNYDFVSDFKPDYAAIKNGELQLDMKYNGDKKNEVGNFEGFGATATWTRLIEYGKVTAVIKSASVSKG</sequence>
<gene>
    <name evidence="2" type="ORF">THASP1DRAFT_31444</name>
</gene>
<reference evidence="3" key="1">
    <citation type="journal article" date="2018" name="Nat. Microbiol.">
        <title>Leveraging single-cell genomics to expand the fungal tree of life.</title>
        <authorList>
            <person name="Ahrendt S.R."/>
            <person name="Quandt C.A."/>
            <person name="Ciobanu D."/>
            <person name="Clum A."/>
            <person name="Salamov A."/>
            <person name="Andreopoulos B."/>
            <person name="Cheng J.F."/>
            <person name="Woyke T."/>
            <person name="Pelin A."/>
            <person name="Henrissat B."/>
            <person name="Reynolds N.K."/>
            <person name="Benny G.L."/>
            <person name="Smith M.E."/>
            <person name="James T.Y."/>
            <person name="Grigoriev I.V."/>
        </authorList>
    </citation>
    <scope>NUCLEOTIDE SEQUENCE [LARGE SCALE GENOMIC DNA]</scope>
    <source>
        <strain evidence="3">RSA 1356</strain>
    </source>
</reference>
<evidence type="ECO:0008006" key="4">
    <source>
        <dbReference type="Google" id="ProtNLM"/>
    </source>
</evidence>
<proteinExistence type="predicted"/>
<name>A0A4V1IW91_9FUNG</name>
<dbReference type="SUPFAM" id="SSF49899">
    <property type="entry name" value="Concanavalin A-like lectins/glucanases"/>
    <property type="match status" value="1"/>
</dbReference>